<keyword evidence="3" id="KW-1133">Transmembrane helix</keyword>
<dbReference type="SUPFAM" id="SSF51261">
    <property type="entry name" value="Duplicated hybrid motif"/>
    <property type="match status" value="1"/>
</dbReference>
<evidence type="ECO:0000313" key="6">
    <source>
        <dbReference type="Proteomes" id="UP000809621"/>
    </source>
</evidence>
<feature type="coiled-coil region" evidence="2">
    <location>
        <begin position="53"/>
        <end position="101"/>
    </location>
</feature>
<organism evidence="5 6">
    <name type="scientific">Vibrio ulleungensis</name>
    <dbReference type="NCBI Taxonomy" id="2807619"/>
    <lineage>
        <taxon>Bacteria</taxon>
        <taxon>Pseudomonadati</taxon>
        <taxon>Pseudomonadota</taxon>
        <taxon>Gammaproteobacteria</taxon>
        <taxon>Vibrionales</taxon>
        <taxon>Vibrionaceae</taxon>
        <taxon>Vibrio</taxon>
    </lineage>
</organism>
<feature type="domain" description="M23ase beta-sheet core" evidence="4">
    <location>
        <begin position="178"/>
        <end position="273"/>
    </location>
</feature>
<accession>A0ABS2HE80</accession>
<evidence type="ECO:0000256" key="2">
    <source>
        <dbReference type="SAM" id="Coils"/>
    </source>
</evidence>
<keyword evidence="6" id="KW-1185">Reference proteome</keyword>
<evidence type="ECO:0000259" key="4">
    <source>
        <dbReference type="Pfam" id="PF01551"/>
    </source>
</evidence>
<sequence>MKQHVIVSISTVEGSRHYQLGKWVRRSLKVLGYLTLLGLVAIGGVIFHLMDEIDLSKLRHDQLRNESQALNEELADLKSLKQELEQDLVEREQDILEREDRLLSVSERLGDLEVVLGVASTEGDIDSEIEARLDTAAITSTVRTHMLTLIPSGSPVGDERISSKYGYRIHPETKQKRLHRGIDYAVNIGTPIYAPADGVVEVVRPSNTGSGNFIRLQHAYGFSSSYSHLQKFAVKSGNFIQKGQLIGYSGNSGLSTGPHLHYEIRFVGRALDPIDFVAWDVENFDTIFEKERGIRWDSLVKMVELRVSSQLQLSSQMGVSSPENSG</sequence>
<dbReference type="RefSeq" id="WP_205156578.1">
    <property type="nucleotide sequence ID" value="NZ_JAFEUM010000001.1"/>
</dbReference>
<dbReference type="InterPro" id="IPR050570">
    <property type="entry name" value="Cell_wall_metabolism_enzyme"/>
</dbReference>
<dbReference type="PANTHER" id="PTHR21666">
    <property type="entry name" value="PEPTIDASE-RELATED"/>
    <property type="match status" value="1"/>
</dbReference>
<keyword evidence="3" id="KW-0472">Membrane</keyword>
<dbReference type="Gene3D" id="2.70.70.10">
    <property type="entry name" value="Glucose Permease (Domain IIA)"/>
    <property type="match status" value="1"/>
</dbReference>
<dbReference type="PANTHER" id="PTHR21666:SF289">
    <property type="entry name" value="L-ALA--D-GLU ENDOPEPTIDASE"/>
    <property type="match status" value="1"/>
</dbReference>
<dbReference type="EMBL" id="JAFEUM010000001">
    <property type="protein sequence ID" value="MBM7034926.1"/>
    <property type="molecule type" value="Genomic_DNA"/>
</dbReference>
<feature type="transmembrane region" description="Helical" evidence="3">
    <location>
        <begin position="30"/>
        <end position="50"/>
    </location>
</feature>
<keyword evidence="1" id="KW-0732">Signal</keyword>
<proteinExistence type="predicted"/>
<evidence type="ECO:0000256" key="3">
    <source>
        <dbReference type="SAM" id="Phobius"/>
    </source>
</evidence>
<reference evidence="5 6" key="1">
    <citation type="submission" date="2021-02" db="EMBL/GenBank/DDBJ databases">
        <authorList>
            <person name="Park J.-S."/>
        </authorList>
    </citation>
    <scope>NUCLEOTIDE SEQUENCE [LARGE SCALE GENOMIC DNA]</scope>
    <source>
        <strain evidence="5 6">188UL20-2</strain>
    </source>
</reference>
<gene>
    <name evidence="5" type="ORF">JQC93_00795</name>
</gene>
<dbReference type="InterPro" id="IPR016047">
    <property type="entry name" value="M23ase_b-sheet_dom"/>
</dbReference>
<evidence type="ECO:0000313" key="5">
    <source>
        <dbReference type="EMBL" id="MBM7034926.1"/>
    </source>
</evidence>
<dbReference type="InterPro" id="IPR011055">
    <property type="entry name" value="Dup_hybrid_motif"/>
</dbReference>
<comment type="caution">
    <text evidence="5">The sequence shown here is derived from an EMBL/GenBank/DDBJ whole genome shotgun (WGS) entry which is preliminary data.</text>
</comment>
<dbReference type="CDD" id="cd12797">
    <property type="entry name" value="M23_peptidase"/>
    <property type="match status" value="1"/>
</dbReference>
<dbReference type="Proteomes" id="UP000809621">
    <property type="component" value="Unassembled WGS sequence"/>
</dbReference>
<keyword evidence="2" id="KW-0175">Coiled coil</keyword>
<name>A0ABS2HE80_9VIBR</name>
<keyword evidence="3" id="KW-0812">Transmembrane</keyword>
<evidence type="ECO:0000256" key="1">
    <source>
        <dbReference type="ARBA" id="ARBA00022729"/>
    </source>
</evidence>
<protein>
    <submittedName>
        <fullName evidence="5">Peptidoglycan DD-metalloendopeptidase family protein</fullName>
    </submittedName>
</protein>
<dbReference type="Pfam" id="PF01551">
    <property type="entry name" value="Peptidase_M23"/>
    <property type="match status" value="1"/>
</dbReference>